<dbReference type="EMBL" id="DRUY01000155">
    <property type="protein sequence ID" value="HHI65818.1"/>
    <property type="molecule type" value="Genomic_DNA"/>
</dbReference>
<feature type="transmembrane region" description="Helical" evidence="6">
    <location>
        <begin position="6"/>
        <end position="25"/>
    </location>
</feature>
<keyword evidence="2" id="KW-1003">Cell membrane</keyword>
<protein>
    <submittedName>
        <fullName evidence="7">Hydrogenase 4 membrane component (E)-like protein</fullName>
    </submittedName>
</protein>
<dbReference type="GO" id="GO:0005886">
    <property type="term" value="C:plasma membrane"/>
    <property type="evidence" value="ECO:0007669"/>
    <property type="project" value="UniProtKB-SubCell"/>
</dbReference>
<evidence type="ECO:0000256" key="3">
    <source>
        <dbReference type="ARBA" id="ARBA00022692"/>
    </source>
</evidence>
<comment type="caution">
    <text evidence="7">The sequence shown here is derived from an EMBL/GenBank/DDBJ whole genome shotgun (WGS) entry which is preliminary data.</text>
</comment>
<feature type="transmembrane region" description="Helical" evidence="6">
    <location>
        <begin position="172"/>
        <end position="192"/>
    </location>
</feature>
<reference evidence="7" key="1">
    <citation type="journal article" date="2020" name="mSystems">
        <title>Genome- and Community-Level Interaction Insights into Carbon Utilization and Element Cycling Functions of Hydrothermarchaeota in Hydrothermal Sediment.</title>
        <authorList>
            <person name="Zhou Z."/>
            <person name="Liu Y."/>
            <person name="Xu W."/>
            <person name="Pan J."/>
            <person name="Luo Z.H."/>
            <person name="Li M."/>
        </authorList>
    </citation>
    <scope>NUCLEOTIDE SEQUENCE [LARGE SCALE GENOMIC DNA]</scope>
    <source>
        <strain evidence="7">SpSt-1019</strain>
    </source>
</reference>
<organism evidence="7">
    <name type="scientific">Thermodesulfobium narugense</name>
    <dbReference type="NCBI Taxonomy" id="184064"/>
    <lineage>
        <taxon>Bacteria</taxon>
        <taxon>Pseudomonadati</taxon>
        <taxon>Thermodesulfobiota</taxon>
        <taxon>Thermodesulfobiia</taxon>
        <taxon>Thermodesulfobiales</taxon>
        <taxon>Thermodesulfobiaceae</taxon>
        <taxon>Thermodesulfobium</taxon>
    </lineage>
</organism>
<dbReference type="AlphaFoldDB" id="A0A7C5KD97"/>
<keyword evidence="5 6" id="KW-0472">Membrane</keyword>
<keyword evidence="3 6" id="KW-0812">Transmembrane</keyword>
<feature type="transmembrane region" description="Helical" evidence="6">
    <location>
        <begin position="97"/>
        <end position="116"/>
    </location>
</feature>
<evidence type="ECO:0000313" key="7">
    <source>
        <dbReference type="EMBL" id="HHI65818.1"/>
    </source>
</evidence>
<evidence type="ECO:0000256" key="4">
    <source>
        <dbReference type="ARBA" id="ARBA00022989"/>
    </source>
</evidence>
<evidence type="ECO:0000256" key="1">
    <source>
        <dbReference type="ARBA" id="ARBA00004651"/>
    </source>
</evidence>
<proteinExistence type="predicted"/>
<accession>A0A7C5KD97</accession>
<name>A0A7C5KD97_9BACT</name>
<sequence length="207" mass="23235">MQNNIFILVGFIQIILIVFMQWQSFISTTIKTFDLSSWILGIFLLAIGIINGESTLIILAILTILTRAIFIPRYLLKTIKRDIWRVRETKNPLGVSQSIIISICLALFSYGLYSIALSDSGSVLESIPITLMLQGAFLIISKSNAYNQLIGYLVMENSIFLFGYIFSGLPFIVEAGIVLDILGIVLVSSIIMRLRKENIDNEEELYG</sequence>
<gene>
    <name evidence="7" type="ORF">ENL70_04650</name>
</gene>
<evidence type="ECO:0000256" key="2">
    <source>
        <dbReference type="ARBA" id="ARBA00022475"/>
    </source>
</evidence>
<feature type="transmembrane region" description="Helical" evidence="6">
    <location>
        <begin position="32"/>
        <end position="50"/>
    </location>
</feature>
<keyword evidence="4 6" id="KW-1133">Transmembrane helix</keyword>
<dbReference type="InterPro" id="IPR038730">
    <property type="entry name" value="HyfE-like"/>
</dbReference>
<comment type="subcellular location">
    <subcellularLocation>
        <location evidence="1">Cell membrane</location>
        <topology evidence="1">Multi-pass membrane protein</topology>
    </subcellularLocation>
</comment>
<evidence type="ECO:0000256" key="6">
    <source>
        <dbReference type="SAM" id="Phobius"/>
    </source>
</evidence>
<dbReference type="PANTHER" id="PTHR38601">
    <property type="entry name" value="HYDROGENASE-4 COMPONENT E"/>
    <property type="match status" value="1"/>
</dbReference>
<dbReference type="PANTHER" id="PTHR38601:SF1">
    <property type="entry name" value="HYDROGENASE-4 COMPONENT E"/>
    <property type="match status" value="1"/>
</dbReference>
<evidence type="ECO:0000256" key="5">
    <source>
        <dbReference type="ARBA" id="ARBA00023136"/>
    </source>
</evidence>